<dbReference type="RefSeq" id="WP_091572395.1">
    <property type="nucleotide sequence ID" value="NZ_FMZA01000021.1"/>
</dbReference>
<name>A0A1G6QG11_9BACL</name>
<organism evidence="2 3">
    <name type="scientific">Melghirimyces thermohalophilus</name>
    <dbReference type="NCBI Taxonomy" id="1236220"/>
    <lineage>
        <taxon>Bacteria</taxon>
        <taxon>Bacillati</taxon>
        <taxon>Bacillota</taxon>
        <taxon>Bacilli</taxon>
        <taxon>Bacillales</taxon>
        <taxon>Thermoactinomycetaceae</taxon>
        <taxon>Melghirimyces</taxon>
    </lineage>
</organism>
<protein>
    <submittedName>
        <fullName evidence="2">Uncharacterized protein</fullName>
    </submittedName>
</protein>
<dbReference type="Proteomes" id="UP000199387">
    <property type="component" value="Unassembled WGS sequence"/>
</dbReference>
<proteinExistence type="predicted"/>
<dbReference type="EMBL" id="FMZA01000021">
    <property type="protein sequence ID" value="SDC90585.1"/>
    <property type="molecule type" value="Genomic_DNA"/>
</dbReference>
<evidence type="ECO:0000256" key="1">
    <source>
        <dbReference type="SAM" id="MobiDB-lite"/>
    </source>
</evidence>
<evidence type="ECO:0000313" key="2">
    <source>
        <dbReference type="EMBL" id="SDC90585.1"/>
    </source>
</evidence>
<dbReference type="OrthoDB" id="2988969at2"/>
<keyword evidence="3" id="KW-1185">Reference proteome</keyword>
<gene>
    <name evidence="2" type="ORF">SAMN04488112_12120</name>
</gene>
<feature type="compositionally biased region" description="Low complexity" evidence="1">
    <location>
        <begin position="99"/>
        <end position="119"/>
    </location>
</feature>
<sequence length="152" mass="17098">MKQPKLYTHHRRGKQARRPARRAATAKGGAENISVSGRMDEIRNLSREIFSATSKMEQWLTAITNLSYALEDKKAFQKFLTSLSKMDLNPSDDDKKDSSNQSTASSPKKSSHLSSKPYSTDGESLYDLINSPGMAQMVDTIMKNRQANKKRK</sequence>
<accession>A0A1G6QG11</accession>
<feature type="region of interest" description="Disordered" evidence="1">
    <location>
        <begin position="1"/>
        <end position="37"/>
    </location>
</feature>
<feature type="region of interest" description="Disordered" evidence="1">
    <location>
        <begin position="85"/>
        <end position="127"/>
    </location>
</feature>
<dbReference type="AlphaFoldDB" id="A0A1G6QG11"/>
<reference evidence="2 3" key="1">
    <citation type="submission" date="2016-10" db="EMBL/GenBank/DDBJ databases">
        <authorList>
            <person name="de Groot N.N."/>
        </authorList>
    </citation>
    <scope>NUCLEOTIDE SEQUENCE [LARGE SCALE GENOMIC DNA]</scope>
    <source>
        <strain evidence="2 3">DSM 45514</strain>
    </source>
</reference>
<feature type="compositionally biased region" description="Basic residues" evidence="1">
    <location>
        <begin position="7"/>
        <end position="21"/>
    </location>
</feature>
<evidence type="ECO:0000313" key="3">
    <source>
        <dbReference type="Proteomes" id="UP000199387"/>
    </source>
</evidence>